<dbReference type="STRING" id="153971.AWC19_14045"/>
<dbReference type="AlphaFoldDB" id="A0A1X1ZDE2"/>
<evidence type="ECO:0000313" key="1">
    <source>
        <dbReference type="EMBL" id="ORW21427.1"/>
    </source>
</evidence>
<evidence type="ECO:0008006" key="3">
    <source>
        <dbReference type="Google" id="ProtNLM"/>
    </source>
</evidence>
<keyword evidence="2" id="KW-1185">Reference proteome</keyword>
<name>A0A1X1ZDE2_9MYCO</name>
<evidence type="ECO:0000313" key="2">
    <source>
        <dbReference type="Proteomes" id="UP000193529"/>
    </source>
</evidence>
<sequence length="206" mass="21279">MSGSGFFGGFGGPGFGGFGGWGGFGEKGWGGFGEKGWGHGGFGGFGKGGFGGPGGPHLLKRAAFVTAALLLDGPADAEQIVQRVSDATEGAFTPPQDLAELAIGVLAGRGVVTVDNGVATLTELGQNLLAWRGVSSETAHAFLGRAAKFGDVFKIRRTLFELAGLARTIAWTGTDEQKERLAETRTKVLEALTEAKKELHRVLGES</sequence>
<protein>
    <recommendedName>
        <fullName evidence="3">PadR family transcriptional regulator</fullName>
    </recommendedName>
</protein>
<organism evidence="1 2">
    <name type="scientific">Mycobacterium palustre</name>
    <dbReference type="NCBI Taxonomy" id="153971"/>
    <lineage>
        <taxon>Bacteria</taxon>
        <taxon>Bacillati</taxon>
        <taxon>Actinomycetota</taxon>
        <taxon>Actinomycetes</taxon>
        <taxon>Mycobacteriales</taxon>
        <taxon>Mycobacteriaceae</taxon>
        <taxon>Mycobacterium</taxon>
        <taxon>Mycobacterium simiae complex</taxon>
    </lineage>
</organism>
<dbReference type="RefSeq" id="WP_085079613.1">
    <property type="nucleotide sequence ID" value="NZ_JACKRZ010000293.1"/>
</dbReference>
<proteinExistence type="predicted"/>
<accession>A0A1X1ZDE2</accession>
<dbReference type="OrthoDB" id="4730434at2"/>
<reference evidence="1 2" key="1">
    <citation type="submission" date="2016-01" db="EMBL/GenBank/DDBJ databases">
        <title>The new phylogeny of the genus Mycobacterium.</title>
        <authorList>
            <person name="Tarcisio F."/>
            <person name="Conor M."/>
            <person name="Antonella G."/>
            <person name="Elisabetta G."/>
            <person name="Giulia F.S."/>
            <person name="Sara T."/>
            <person name="Anna F."/>
            <person name="Clotilde B."/>
            <person name="Roberto B."/>
            <person name="Veronica D.S."/>
            <person name="Fabio R."/>
            <person name="Monica P."/>
            <person name="Olivier J."/>
            <person name="Enrico T."/>
            <person name="Nicola S."/>
        </authorList>
    </citation>
    <scope>NUCLEOTIDE SEQUENCE [LARGE SCALE GENOMIC DNA]</scope>
    <source>
        <strain evidence="1 2">DSM 44572</strain>
    </source>
</reference>
<gene>
    <name evidence="1" type="ORF">AWC19_14045</name>
</gene>
<comment type="caution">
    <text evidence="1">The sequence shown here is derived from an EMBL/GenBank/DDBJ whole genome shotgun (WGS) entry which is preliminary data.</text>
</comment>
<dbReference type="EMBL" id="LQPJ01000119">
    <property type="protein sequence ID" value="ORW21427.1"/>
    <property type="molecule type" value="Genomic_DNA"/>
</dbReference>
<dbReference type="Proteomes" id="UP000193529">
    <property type="component" value="Unassembled WGS sequence"/>
</dbReference>